<feature type="signal peptide" evidence="2">
    <location>
        <begin position="1"/>
        <end position="18"/>
    </location>
</feature>
<dbReference type="CDD" id="cd02258">
    <property type="entry name" value="Peptidase_C25_N"/>
    <property type="match status" value="1"/>
</dbReference>
<proteinExistence type="predicted"/>
<gene>
    <name evidence="4" type="primary">porU</name>
    <name evidence="4" type="ORF">ACFPVY_07780</name>
</gene>
<dbReference type="NCBIfam" id="NF033707">
    <property type="entry name" value="T9SS_sortase"/>
    <property type="match status" value="1"/>
</dbReference>
<dbReference type="Proteomes" id="UP001596287">
    <property type="component" value="Unassembled WGS sequence"/>
</dbReference>
<dbReference type="Gene3D" id="3.40.50.10390">
    <property type="entry name" value="Gingipain r, domain 1"/>
    <property type="match status" value="1"/>
</dbReference>
<feature type="chain" id="PRO_5047461608" evidence="2">
    <location>
        <begin position="19"/>
        <end position="1279"/>
    </location>
</feature>
<protein>
    <submittedName>
        <fullName evidence="4">Type IX secretion system sortase PorU</fullName>
    </submittedName>
</protein>
<dbReference type="Pfam" id="PF01364">
    <property type="entry name" value="Peptidase_C25"/>
    <property type="match status" value="1"/>
</dbReference>
<feature type="domain" description="Gingipain" evidence="3">
    <location>
        <begin position="539"/>
        <end position="909"/>
    </location>
</feature>
<dbReference type="InterPro" id="IPR001769">
    <property type="entry name" value="Gingipain"/>
</dbReference>
<evidence type="ECO:0000313" key="4">
    <source>
        <dbReference type="EMBL" id="MFC6096546.1"/>
    </source>
</evidence>
<dbReference type="InterPro" id="IPR029030">
    <property type="entry name" value="Caspase-like_dom_sf"/>
</dbReference>
<evidence type="ECO:0000313" key="5">
    <source>
        <dbReference type="Proteomes" id="UP001596287"/>
    </source>
</evidence>
<name>A0ABW1PLN4_9FLAO</name>
<dbReference type="EMBL" id="JBHSQB010000006">
    <property type="protein sequence ID" value="MFC6096546.1"/>
    <property type="molecule type" value="Genomic_DNA"/>
</dbReference>
<accession>A0ABW1PLN4</accession>
<comment type="caution">
    <text evidence="4">The sequence shown here is derived from an EMBL/GenBank/DDBJ whole genome shotgun (WGS) entry which is preliminary data.</text>
</comment>
<sequence>MKKTFILLLFLISLTSFAQQKENITIEWIDNSGINSEQIKIKVPVFNNSSFNYNYENRTITYVKKVAVNGFADESSLQIADVIYETVSKEQLGELNIAKIPSSINAKITNMNNPASQKAVIEFSPIIKSGLGFQRVKSLSYTFSNTQNRSNQFTANSIAAVSNSVLSSGEWYRFYVEKSGVYKISKNFLQSLGMNLNGVDARNIKIYGNGGRMLPLLNSTYYPEDLTENAIQIIGEADGSFDNSDYILFYAEGLDNWNQESLTHLNLFSDKSYYYITAQGSQGKRITNIAPISATATLTTTVFDDYQFHEIDRFNIARLGRRWFGEQFSSQNEQSFNFEFPNIVSGSQISLTGSGAAIAYSPTTMTFEANDQNVLTLNYAAVATSGDLAKDALLTGTFTASENVTVKVTYNNGGIPNSAGYLDYIILQAKRNLRGYGKQFKFQYNNVALTTGIIEYQFSNASGISQVWDITDIYNVTKIENGAANFSFKAYMGELRKYIAVDNSNYLSPLKESQSRVVNQNLKGTILKNSQGAFQDLDYLIVTPASLNSQAERLAGFHRNYSQLNVKVVNLENIYQEFSSGKQDIGAIRNFVKYIYNNSSNTARRLKYLNLFGDASYDYKNRIPNNTNIVPIYHAYGSFNLASSYMSDDYFVMLDPNEGTMNPTAGTDDLEISVGRMLVASQKQAEEMVTKVIEYHDIQSFGKWRNNFVLISDDVDAEWENAIQTGIDSLGDNITAQKPFVNVKKIHSDSYVQEASSGGFRYPKARKDFVDAINQGALVFNYFGHGGEDGLATERIFEKTDAQNLTNQYKYPLFVTITCEFTRFDNPYRPTAGEYTYWNPKGGAISMVTTTRQIDVLTGKLINESFSGQLYGFGTTNYIPMAEALKNAKNSYGGNTLMVSYIGDPAIKLAIPNPTIVLTKVNDEPIQTSQFVLSALSPVKMTGEVRNIQGNTLLSNYNGDLSVNIFDKNIQKTTLGNDGTTNGTGLITMDFTLLGETIFRGNASVTNGNFEFSFVVPRDITIPVGEGRVSFYAKKAQALEDQTGYNTVIKVGGINTNAVADNIGPRVRLYMNDETFISGGITNESPIFLAFLEDENGINTASGIGHDIVAILDGDENNPYILNDYYETELDDYTKGKVRFPFRDLAVGLHTVIFKAWDVYNNPVTAEIQFIVVGDETVTLTNVLNYPNPFVNYTQFWFTHNRPYEPLDVQVQILTITGKIVKTINQVVNTEGFLSREITWDGRDDFGDRIGKGVYVYKLTVKSTLTNKKTEKYEKLVIL</sequence>
<keyword evidence="5" id="KW-1185">Reference proteome</keyword>
<dbReference type="InterPro" id="IPR029031">
    <property type="entry name" value="Gingipain_N_sf"/>
</dbReference>
<dbReference type="Gene3D" id="3.40.50.1460">
    <property type="match status" value="1"/>
</dbReference>
<keyword evidence="1 2" id="KW-0732">Signal</keyword>
<organism evidence="4 5">
    <name type="scientific">Flavobacterium qiangtangense</name>
    <dbReference type="NCBI Taxonomy" id="1442595"/>
    <lineage>
        <taxon>Bacteria</taxon>
        <taxon>Pseudomonadati</taxon>
        <taxon>Bacteroidota</taxon>
        <taxon>Flavobacteriia</taxon>
        <taxon>Flavobacteriales</taxon>
        <taxon>Flavobacteriaceae</taxon>
        <taxon>Flavobacterium</taxon>
    </lineage>
</organism>
<evidence type="ECO:0000256" key="2">
    <source>
        <dbReference type="SAM" id="SignalP"/>
    </source>
</evidence>
<dbReference type="SUPFAM" id="SSF52129">
    <property type="entry name" value="Caspase-like"/>
    <property type="match status" value="1"/>
</dbReference>
<evidence type="ECO:0000259" key="3">
    <source>
        <dbReference type="Pfam" id="PF01364"/>
    </source>
</evidence>
<dbReference type="Gene3D" id="2.60.40.4070">
    <property type="match status" value="1"/>
</dbReference>
<reference evidence="5" key="1">
    <citation type="journal article" date="2019" name="Int. J. Syst. Evol. Microbiol.">
        <title>The Global Catalogue of Microorganisms (GCM) 10K type strain sequencing project: providing services to taxonomists for standard genome sequencing and annotation.</title>
        <authorList>
            <consortium name="The Broad Institute Genomics Platform"/>
            <consortium name="The Broad Institute Genome Sequencing Center for Infectious Disease"/>
            <person name="Wu L."/>
            <person name="Ma J."/>
        </authorList>
    </citation>
    <scope>NUCLEOTIDE SEQUENCE [LARGE SCALE GENOMIC DNA]</scope>
    <source>
        <strain evidence="5">CCUG 49679</strain>
    </source>
</reference>
<evidence type="ECO:0000256" key="1">
    <source>
        <dbReference type="ARBA" id="ARBA00022729"/>
    </source>
</evidence>
<dbReference type="RefSeq" id="WP_379791403.1">
    <property type="nucleotide sequence ID" value="NZ_JBHSQB010000006.1"/>
</dbReference>